<proteinExistence type="inferred from homology"/>
<dbReference type="EC" id="2.3.1.51" evidence="4"/>
<feature type="domain" description="Phospholipid/glycerol acyltransferase" evidence="5">
    <location>
        <begin position="65"/>
        <end position="179"/>
    </location>
</feature>
<comment type="similarity">
    <text evidence="1 4">Belongs to the 1-acyl-sn-glycerol-3-phosphate acyltransferase family.</text>
</comment>
<dbReference type="SUPFAM" id="SSF69593">
    <property type="entry name" value="Glycerol-3-phosphate (1)-acyltransferase"/>
    <property type="match status" value="1"/>
</dbReference>
<protein>
    <recommendedName>
        <fullName evidence="4">1-acyl-sn-glycerol-3-phosphate acyltransferase</fullName>
        <ecNumber evidence="4">2.3.1.51</ecNumber>
    </recommendedName>
</protein>
<reference evidence="6" key="1">
    <citation type="submission" date="2019-12" db="EMBL/GenBank/DDBJ databases">
        <authorList>
            <person name="zhang j."/>
            <person name="sun C.M."/>
        </authorList>
    </citation>
    <scope>NUCLEOTIDE SEQUENCE</scope>
    <source>
        <strain evidence="6">NS-1</strain>
    </source>
</reference>
<evidence type="ECO:0000256" key="2">
    <source>
        <dbReference type="ARBA" id="ARBA00022679"/>
    </source>
</evidence>
<dbReference type="SMART" id="SM00563">
    <property type="entry name" value="PlsC"/>
    <property type="match status" value="1"/>
</dbReference>
<dbReference type="GO" id="GO:0006654">
    <property type="term" value="P:phosphatidic acid biosynthetic process"/>
    <property type="evidence" value="ECO:0007669"/>
    <property type="project" value="TreeGrafter"/>
</dbReference>
<dbReference type="Pfam" id="PF01553">
    <property type="entry name" value="Acyltransferase"/>
    <property type="match status" value="1"/>
</dbReference>
<accession>A0A8A7KH63</accession>
<dbReference type="KEGG" id="ifn:GM661_09660"/>
<evidence type="ECO:0000256" key="1">
    <source>
        <dbReference type="ARBA" id="ARBA00008655"/>
    </source>
</evidence>
<dbReference type="CDD" id="cd07989">
    <property type="entry name" value="LPLAT_AGPAT-like"/>
    <property type="match status" value="1"/>
</dbReference>
<keyword evidence="4" id="KW-0443">Lipid metabolism</keyword>
<sequence>MPFCWILLICLSMRFLPKLLKLKKRWRGMRMFLYSVGYTAFKLYFKLAYKFKINGQNNIPENGPFVVMANHITLFDPPIVACSLERRKTVHFMAKQELFKNPLFGYILKKVGAFPVKRGRADKGAIRKAFNILENRGVLGIFPEGSRQKPGKLGRAKSGSVMIPIKMKVPILPMSIKIEKREITVSIGKLFELDKYYNRKVPRNELKEAGDIIMEKINQQLLLS</sequence>
<keyword evidence="4" id="KW-1208">Phospholipid metabolism</keyword>
<evidence type="ECO:0000313" key="6">
    <source>
        <dbReference type="EMBL" id="QTL98227.1"/>
    </source>
</evidence>
<dbReference type="AlphaFoldDB" id="A0A8A7KH63"/>
<evidence type="ECO:0000256" key="4">
    <source>
        <dbReference type="RuleBase" id="RU361267"/>
    </source>
</evidence>
<keyword evidence="2 4" id="KW-0808">Transferase</keyword>
<comment type="catalytic activity">
    <reaction evidence="4">
        <text>a 1-acyl-sn-glycero-3-phosphate + an acyl-CoA = a 1,2-diacyl-sn-glycero-3-phosphate + CoA</text>
        <dbReference type="Rhea" id="RHEA:19709"/>
        <dbReference type="ChEBI" id="CHEBI:57287"/>
        <dbReference type="ChEBI" id="CHEBI:57970"/>
        <dbReference type="ChEBI" id="CHEBI:58342"/>
        <dbReference type="ChEBI" id="CHEBI:58608"/>
        <dbReference type="EC" id="2.3.1.51"/>
    </reaction>
</comment>
<comment type="domain">
    <text evidence="4">The HXXXXD motif is essential for acyltransferase activity and may constitute the binding site for the phosphate moiety of the glycerol-3-phosphate.</text>
</comment>
<dbReference type="PANTHER" id="PTHR10434">
    <property type="entry name" value="1-ACYL-SN-GLYCEROL-3-PHOSPHATE ACYLTRANSFERASE"/>
    <property type="match status" value="1"/>
</dbReference>
<gene>
    <name evidence="6" type="ORF">GM661_09660</name>
</gene>
<dbReference type="NCBIfam" id="TIGR00530">
    <property type="entry name" value="AGP_acyltrn"/>
    <property type="match status" value="1"/>
</dbReference>
<dbReference type="Proteomes" id="UP000665020">
    <property type="component" value="Chromosome"/>
</dbReference>
<organism evidence="6 7">
    <name type="scientific">Iocasia fonsfrigidae</name>
    <dbReference type="NCBI Taxonomy" id="2682810"/>
    <lineage>
        <taxon>Bacteria</taxon>
        <taxon>Bacillati</taxon>
        <taxon>Bacillota</taxon>
        <taxon>Clostridia</taxon>
        <taxon>Halanaerobiales</taxon>
        <taxon>Halanaerobiaceae</taxon>
        <taxon>Iocasia</taxon>
    </lineage>
</organism>
<evidence type="ECO:0000256" key="3">
    <source>
        <dbReference type="ARBA" id="ARBA00023315"/>
    </source>
</evidence>
<keyword evidence="3 4" id="KW-0012">Acyltransferase</keyword>
<dbReference type="PANTHER" id="PTHR10434:SF11">
    <property type="entry name" value="1-ACYL-SN-GLYCEROL-3-PHOSPHATE ACYLTRANSFERASE"/>
    <property type="match status" value="1"/>
</dbReference>
<dbReference type="GO" id="GO:0003841">
    <property type="term" value="F:1-acylglycerol-3-phosphate O-acyltransferase activity"/>
    <property type="evidence" value="ECO:0007669"/>
    <property type="project" value="UniProtKB-UniRule"/>
</dbReference>
<evidence type="ECO:0000313" key="7">
    <source>
        <dbReference type="Proteomes" id="UP000665020"/>
    </source>
</evidence>
<keyword evidence="7" id="KW-1185">Reference proteome</keyword>
<dbReference type="InterPro" id="IPR004552">
    <property type="entry name" value="AGP_acyltrans"/>
</dbReference>
<dbReference type="GO" id="GO:0016020">
    <property type="term" value="C:membrane"/>
    <property type="evidence" value="ECO:0007669"/>
    <property type="project" value="InterPro"/>
</dbReference>
<evidence type="ECO:0000259" key="5">
    <source>
        <dbReference type="SMART" id="SM00563"/>
    </source>
</evidence>
<keyword evidence="4" id="KW-0594">Phospholipid biosynthesis</keyword>
<dbReference type="InterPro" id="IPR002123">
    <property type="entry name" value="Plipid/glycerol_acylTrfase"/>
</dbReference>
<dbReference type="EMBL" id="CP046640">
    <property type="protein sequence ID" value="QTL98227.1"/>
    <property type="molecule type" value="Genomic_DNA"/>
</dbReference>
<name>A0A8A7KH63_9FIRM</name>
<keyword evidence="4" id="KW-0444">Lipid biosynthesis</keyword>